<gene>
    <name evidence="2" type="ORF">Tco_0682031</name>
</gene>
<reference evidence="2" key="2">
    <citation type="submission" date="2022-01" db="EMBL/GenBank/DDBJ databases">
        <authorList>
            <person name="Yamashiro T."/>
            <person name="Shiraishi A."/>
            <person name="Satake H."/>
            <person name="Nakayama K."/>
        </authorList>
    </citation>
    <scope>NUCLEOTIDE SEQUENCE</scope>
</reference>
<organism evidence="2 3">
    <name type="scientific">Tanacetum coccineum</name>
    <dbReference type="NCBI Taxonomy" id="301880"/>
    <lineage>
        <taxon>Eukaryota</taxon>
        <taxon>Viridiplantae</taxon>
        <taxon>Streptophyta</taxon>
        <taxon>Embryophyta</taxon>
        <taxon>Tracheophyta</taxon>
        <taxon>Spermatophyta</taxon>
        <taxon>Magnoliopsida</taxon>
        <taxon>eudicotyledons</taxon>
        <taxon>Gunneridae</taxon>
        <taxon>Pentapetalae</taxon>
        <taxon>asterids</taxon>
        <taxon>campanulids</taxon>
        <taxon>Asterales</taxon>
        <taxon>Asteraceae</taxon>
        <taxon>Asteroideae</taxon>
        <taxon>Anthemideae</taxon>
        <taxon>Anthemidinae</taxon>
        <taxon>Tanacetum</taxon>
    </lineage>
</organism>
<dbReference type="Proteomes" id="UP001151760">
    <property type="component" value="Unassembled WGS sequence"/>
</dbReference>
<feature type="compositionally biased region" description="Basic and acidic residues" evidence="1">
    <location>
        <begin position="17"/>
        <end position="30"/>
    </location>
</feature>
<evidence type="ECO:0000313" key="3">
    <source>
        <dbReference type="Proteomes" id="UP001151760"/>
    </source>
</evidence>
<feature type="region of interest" description="Disordered" evidence="1">
    <location>
        <begin position="1"/>
        <end position="57"/>
    </location>
</feature>
<keyword evidence="3" id="KW-1185">Reference proteome</keyword>
<sequence length="134" mass="14955">MTCSNCYQRGHNKKRCKNETVDPPPKEVRPKGKRKGGQNGFESASSALKRMRMDATASGSGLSEILQMFKDSICHVTGSDGTTCATAKTSSRRDVSDLYQEAEFQATICFKKRFKTEKTITEDPFEQMEKTISV</sequence>
<reference evidence="2" key="1">
    <citation type="journal article" date="2022" name="Int. J. Mol. Sci.">
        <title>Draft Genome of Tanacetum Coccineum: Genomic Comparison of Closely Related Tanacetum-Family Plants.</title>
        <authorList>
            <person name="Yamashiro T."/>
            <person name="Shiraishi A."/>
            <person name="Nakayama K."/>
            <person name="Satake H."/>
        </authorList>
    </citation>
    <scope>NUCLEOTIDE SEQUENCE</scope>
</reference>
<protein>
    <recommendedName>
        <fullName evidence="4">CCHC-type domain-containing protein</fullName>
    </recommendedName>
</protein>
<evidence type="ECO:0000256" key="1">
    <source>
        <dbReference type="SAM" id="MobiDB-lite"/>
    </source>
</evidence>
<evidence type="ECO:0000313" key="2">
    <source>
        <dbReference type="EMBL" id="GJS67467.1"/>
    </source>
</evidence>
<comment type="caution">
    <text evidence="2">The sequence shown here is derived from an EMBL/GenBank/DDBJ whole genome shotgun (WGS) entry which is preliminary data.</text>
</comment>
<name>A0ABQ4XRM4_9ASTR</name>
<accession>A0ABQ4XRM4</accession>
<evidence type="ECO:0008006" key="4">
    <source>
        <dbReference type="Google" id="ProtNLM"/>
    </source>
</evidence>
<dbReference type="EMBL" id="BQNB010009720">
    <property type="protein sequence ID" value="GJS67467.1"/>
    <property type="molecule type" value="Genomic_DNA"/>
</dbReference>
<proteinExistence type="predicted"/>